<keyword evidence="2" id="KW-1185">Reference proteome</keyword>
<evidence type="ECO:0000313" key="2">
    <source>
        <dbReference type="Proteomes" id="UP001519460"/>
    </source>
</evidence>
<dbReference type="EMBL" id="JACVVK020000366">
    <property type="protein sequence ID" value="KAK7476750.1"/>
    <property type="molecule type" value="Genomic_DNA"/>
</dbReference>
<gene>
    <name evidence="1" type="ORF">BaRGS_00031977</name>
</gene>
<proteinExistence type="predicted"/>
<organism evidence="1 2">
    <name type="scientific">Batillaria attramentaria</name>
    <dbReference type="NCBI Taxonomy" id="370345"/>
    <lineage>
        <taxon>Eukaryota</taxon>
        <taxon>Metazoa</taxon>
        <taxon>Spiralia</taxon>
        <taxon>Lophotrochozoa</taxon>
        <taxon>Mollusca</taxon>
        <taxon>Gastropoda</taxon>
        <taxon>Caenogastropoda</taxon>
        <taxon>Sorbeoconcha</taxon>
        <taxon>Cerithioidea</taxon>
        <taxon>Batillariidae</taxon>
        <taxon>Batillaria</taxon>
    </lineage>
</organism>
<dbReference type="Proteomes" id="UP001519460">
    <property type="component" value="Unassembled WGS sequence"/>
</dbReference>
<protein>
    <submittedName>
        <fullName evidence="1">Uncharacterized protein</fullName>
    </submittedName>
</protein>
<sequence>SYPPKTKLVSCKFQNSISCKSALKLKSKPDTEILTDSRLLVQFLQIQQQEVNRQ</sequence>
<name>A0ABD0JNZ4_9CAEN</name>
<evidence type="ECO:0000313" key="1">
    <source>
        <dbReference type="EMBL" id="KAK7476750.1"/>
    </source>
</evidence>
<comment type="caution">
    <text evidence="1">The sequence shown here is derived from an EMBL/GenBank/DDBJ whole genome shotgun (WGS) entry which is preliminary data.</text>
</comment>
<accession>A0ABD0JNZ4</accession>
<feature type="non-terminal residue" evidence="1">
    <location>
        <position position="1"/>
    </location>
</feature>
<dbReference type="AlphaFoldDB" id="A0ABD0JNZ4"/>
<reference evidence="1 2" key="1">
    <citation type="journal article" date="2023" name="Sci. Data">
        <title>Genome assembly of the Korean intertidal mud-creeper Batillaria attramentaria.</title>
        <authorList>
            <person name="Patra A.K."/>
            <person name="Ho P.T."/>
            <person name="Jun S."/>
            <person name="Lee S.J."/>
            <person name="Kim Y."/>
            <person name="Won Y.J."/>
        </authorList>
    </citation>
    <scope>NUCLEOTIDE SEQUENCE [LARGE SCALE GENOMIC DNA]</scope>
    <source>
        <strain evidence="1">Wonlab-2016</strain>
    </source>
</reference>